<sequence>MRVIPFVLIFIILSSGCLQASSSLSESTSSAPESSEIISSSQETSGASCIRPGYGEFNAKNLFFNLVDDHERLKESLAFLMPPNNTITVKGLLVAKKYTVNQKVCYYEGNVELKAFLGESNFSNSWSFVQSRLRKVENISVEISPKETTISKNKNATFEIKIKTENVRIGETYYIYIVALGENGWKSWARIEVKIWGLEKTSH</sequence>
<dbReference type="EMBL" id="CP080572">
    <property type="protein sequence ID" value="USG99425.1"/>
    <property type="molecule type" value="Genomic_DNA"/>
</dbReference>
<dbReference type="PROSITE" id="PS51257">
    <property type="entry name" value="PROKAR_LIPOPROTEIN"/>
    <property type="match status" value="1"/>
</dbReference>
<evidence type="ECO:0000313" key="3">
    <source>
        <dbReference type="Proteomes" id="UP001056425"/>
    </source>
</evidence>
<evidence type="ECO:0008006" key="4">
    <source>
        <dbReference type="Google" id="ProtNLM"/>
    </source>
</evidence>
<protein>
    <recommendedName>
        <fullName evidence="4">Lipoprotein</fullName>
    </recommendedName>
</protein>
<evidence type="ECO:0000256" key="1">
    <source>
        <dbReference type="SAM" id="MobiDB-lite"/>
    </source>
</evidence>
<dbReference type="KEGG" id="thei:K1720_07830"/>
<dbReference type="RefSeq" id="WP_251948257.1">
    <property type="nucleotide sequence ID" value="NZ_CP080572.1"/>
</dbReference>
<evidence type="ECO:0000313" key="2">
    <source>
        <dbReference type="EMBL" id="USG99425.1"/>
    </source>
</evidence>
<reference evidence="2 3" key="1">
    <citation type="submission" date="2021-08" db="EMBL/GenBank/DDBJ databases">
        <title>Thermococcus onnuriiensis IOH2.</title>
        <authorList>
            <person name="Park Y.-J."/>
        </authorList>
    </citation>
    <scope>NUCLEOTIDE SEQUENCE [LARGE SCALE GENOMIC DNA]</scope>
    <source>
        <strain evidence="2 3">IOH2</strain>
    </source>
</reference>
<accession>A0A9E7SC51</accession>
<dbReference type="Proteomes" id="UP001056425">
    <property type="component" value="Chromosome"/>
</dbReference>
<feature type="region of interest" description="Disordered" evidence="1">
    <location>
        <begin position="26"/>
        <end position="45"/>
    </location>
</feature>
<gene>
    <name evidence="2" type="ORF">K1720_07830</name>
</gene>
<dbReference type="AlphaFoldDB" id="A0A9E7SC51"/>
<organism evidence="2 3">
    <name type="scientific">Thermococcus argininiproducens</name>
    <dbReference type="NCBI Taxonomy" id="2866384"/>
    <lineage>
        <taxon>Archaea</taxon>
        <taxon>Methanobacteriati</taxon>
        <taxon>Methanobacteriota</taxon>
        <taxon>Thermococci</taxon>
        <taxon>Thermococcales</taxon>
        <taxon>Thermococcaceae</taxon>
        <taxon>Thermococcus</taxon>
    </lineage>
</organism>
<dbReference type="GeneID" id="72778247"/>
<name>A0A9E7SC51_9EURY</name>
<proteinExistence type="predicted"/>
<keyword evidence="3" id="KW-1185">Reference proteome</keyword>